<keyword evidence="5 8" id="KW-0012">Acyltransferase</keyword>
<dbReference type="RefSeq" id="WP_276268081.1">
    <property type="nucleotide sequence ID" value="NZ_JARJLM010000559.1"/>
</dbReference>
<dbReference type="PANTHER" id="PTHR10434">
    <property type="entry name" value="1-ACYL-SN-GLYCEROL-3-PHOSPHATE ACYLTRANSFERASE"/>
    <property type="match status" value="1"/>
</dbReference>
<feature type="region of interest" description="Disordered" evidence="6">
    <location>
        <begin position="262"/>
        <end position="283"/>
    </location>
</feature>
<dbReference type="InterPro" id="IPR002123">
    <property type="entry name" value="Plipid/glycerol_acylTrfase"/>
</dbReference>
<comment type="caution">
    <text evidence="8">The sequence shown here is derived from an EMBL/GenBank/DDBJ whole genome shotgun (WGS) entry which is preliminary data.</text>
</comment>
<feature type="domain" description="Phospholipid/glycerol acyltransferase" evidence="7">
    <location>
        <begin position="66"/>
        <end position="178"/>
    </location>
</feature>
<comment type="pathway">
    <text evidence="1">Lipid metabolism.</text>
</comment>
<evidence type="ECO:0000256" key="1">
    <source>
        <dbReference type="ARBA" id="ARBA00005189"/>
    </source>
</evidence>
<dbReference type="PANTHER" id="PTHR10434:SF64">
    <property type="entry name" value="1-ACYL-SN-GLYCEROL-3-PHOSPHATE ACYLTRANSFERASE-RELATED"/>
    <property type="match status" value="1"/>
</dbReference>
<dbReference type="SMART" id="SM00563">
    <property type="entry name" value="PlsC"/>
    <property type="match status" value="1"/>
</dbReference>
<evidence type="ECO:0000256" key="4">
    <source>
        <dbReference type="ARBA" id="ARBA00023098"/>
    </source>
</evidence>
<evidence type="ECO:0000256" key="2">
    <source>
        <dbReference type="ARBA" id="ARBA00022516"/>
    </source>
</evidence>
<dbReference type="Pfam" id="PF01553">
    <property type="entry name" value="Acyltransferase"/>
    <property type="match status" value="1"/>
</dbReference>
<protein>
    <submittedName>
        <fullName evidence="8">Lysophospholipid acyltransferase family protein</fullName>
    </submittedName>
</protein>
<proteinExistence type="predicted"/>
<evidence type="ECO:0000256" key="6">
    <source>
        <dbReference type="SAM" id="MobiDB-lite"/>
    </source>
</evidence>
<dbReference type="Proteomes" id="UP001216674">
    <property type="component" value="Unassembled WGS sequence"/>
</dbReference>
<gene>
    <name evidence="8" type="ORF">P3W85_34665</name>
</gene>
<evidence type="ECO:0000256" key="3">
    <source>
        <dbReference type="ARBA" id="ARBA00022679"/>
    </source>
</evidence>
<name>A0ABT6AZI4_9BURK</name>
<organism evidence="8 9">
    <name type="scientific">Cupriavidus basilensis</name>
    <dbReference type="NCBI Taxonomy" id="68895"/>
    <lineage>
        <taxon>Bacteria</taxon>
        <taxon>Pseudomonadati</taxon>
        <taxon>Pseudomonadota</taxon>
        <taxon>Betaproteobacteria</taxon>
        <taxon>Burkholderiales</taxon>
        <taxon>Burkholderiaceae</taxon>
        <taxon>Cupriavidus</taxon>
    </lineage>
</organism>
<dbReference type="SUPFAM" id="SSF69593">
    <property type="entry name" value="Glycerol-3-phosphate (1)-acyltransferase"/>
    <property type="match status" value="1"/>
</dbReference>
<dbReference type="GO" id="GO:0016746">
    <property type="term" value="F:acyltransferase activity"/>
    <property type="evidence" value="ECO:0007669"/>
    <property type="project" value="UniProtKB-KW"/>
</dbReference>
<evidence type="ECO:0000259" key="7">
    <source>
        <dbReference type="SMART" id="SM00563"/>
    </source>
</evidence>
<keyword evidence="9" id="KW-1185">Reference proteome</keyword>
<accession>A0ABT6AZI4</accession>
<keyword evidence="4" id="KW-0443">Lipid metabolism</keyword>
<dbReference type="EMBL" id="JARJLM010000559">
    <property type="protein sequence ID" value="MDF3838039.1"/>
    <property type="molecule type" value="Genomic_DNA"/>
</dbReference>
<evidence type="ECO:0000256" key="5">
    <source>
        <dbReference type="ARBA" id="ARBA00023315"/>
    </source>
</evidence>
<keyword evidence="2" id="KW-0444">Lipid biosynthesis</keyword>
<keyword evidence="3" id="KW-0808">Transferase</keyword>
<evidence type="ECO:0000313" key="8">
    <source>
        <dbReference type="EMBL" id="MDF3838039.1"/>
    </source>
</evidence>
<evidence type="ECO:0000313" key="9">
    <source>
        <dbReference type="Proteomes" id="UP001216674"/>
    </source>
</evidence>
<reference evidence="8 9" key="1">
    <citation type="submission" date="2023-03" db="EMBL/GenBank/DDBJ databases">
        <title>Draft assemblies of triclosan tolerant bacteria isolated from returned activated sludge.</title>
        <authorList>
            <person name="Van Hamelsveld S."/>
        </authorList>
    </citation>
    <scope>NUCLEOTIDE SEQUENCE [LARGE SCALE GENOMIC DNA]</scope>
    <source>
        <strain evidence="8 9">GW210010_S58</strain>
    </source>
</reference>
<sequence>MIRLRKIALVLHLLRGLLTCAVLFPWLGVASRQWHIRRWSRRLLRICGVTVEVQGLQPGQAAPRGAMVVSNHISWLDIYVINCWQPVRFVAKSEIRDWPVIGWLCGQTGTIFIERARKRDAHRVLHAITDVMLQGDLVCVFPEGTTTDGTSVLPFHANLMQAPISGGLPVQPVGLAYLDAATGQSTVAPAYIGDLTLLQTLDAILRSPPIIARLCFAPTLSASSASRRELAEAAREVVSHLSQGAQAHAAELAVRVNGEAGTATVREGESGESAASHVPAATP</sequence>
<dbReference type="CDD" id="cd07989">
    <property type="entry name" value="LPLAT_AGPAT-like"/>
    <property type="match status" value="1"/>
</dbReference>